<reference evidence="9 10" key="1">
    <citation type="submission" date="2018-09" db="EMBL/GenBank/DDBJ databases">
        <title>Novel species of Cryobacterium.</title>
        <authorList>
            <person name="Liu Q."/>
            <person name="Xin Y.-H."/>
        </authorList>
    </citation>
    <scope>NUCLEOTIDE SEQUENCE [LARGE SCALE GENOMIC DNA]</scope>
    <source>
        <strain evidence="9 10">Hh39</strain>
    </source>
</reference>
<accession>A0A3A5MAM5</accession>
<evidence type="ECO:0000256" key="2">
    <source>
        <dbReference type="ARBA" id="ARBA00022448"/>
    </source>
</evidence>
<dbReference type="SUPFAM" id="SSF52540">
    <property type="entry name" value="P-loop containing nucleoside triphosphate hydrolases"/>
    <property type="match status" value="1"/>
</dbReference>
<dbReference type="Gene3D" id="3.40.50.300">
    <property type="entry name" value="P-loop containing nucleotide triphosphate hydrolases"/>
    <property type="match status" value="1"/>
</dbReference>
<protein>
    <recommendedName>
        <fullName evidence="6">ABC-type quaternary amine transporter</fullName>
        <ecNumber evidence="6">7.6.2.9</ecNumber>
    </recommendedName>
</protein>
<evidence type="ECO:0000313" key="9">
    <source>
        <dbReference type="EMBL" id="RJT85676.1"/>
    </source>
</evidence>
<keyword evidence="4" id="KW-0547">Nucleotide-binding</keyword>
<dbReference type="EMBL" id="QZVS01000095">
    <property type="protein sequence ID" value="RJT85676.1"/>
    <property type="molecule type" value="Genomic_DNA"/>
</dbReference>
<dbReference type="GO" id="GO:0031460">
    <property type="term" value="P:glycine betaine transport"/>
    <property type="evidence" value="ECO:0007669"/>
    <property type="project" value="InterPro"/>
</dbReference>
<keyword evidence="3" id="KW-0677">Repeat</keyword>
<dbReference type="SMART" id="SM00382">
    <property type="entry name" value="AAA"/>
    <property type="match status" value="1"/>
</dbReference>
<name>A0A3A5MAM5_9MICO</name>
<dbReference type="EC" id="7.6.2.9" evidence="6"/>
<dbReference type="Proteomes" id="UP000272015">
    <property type="component" value="Unassembled WGS sequence"/>
</dbReference>
<evidence type="ECO:0000256" key="1">
    <source>
        <dbReference type="ARBA" id="ARBA00005417"/>
    </source>
</evidence>
<comment type="similarity">
    <text evidence="1">Belongs to the ABC transporter superfamily.</text>
</comment>
<evidence type="ECO:0000256" key="7">
    <source>
        <dbReference type="SAM" id="MobiDB-lite"/>
    </source>
</evidence>
<evidence type="ECO:0000256" key="6">
    <source>
        <dbReference type="ARBA" id="ARBA00066388"/>
    </source>
</evidence>
<dbReference type="GO" id="GO:0016887">
    <property type="term" value="F:ATP hydrolysis activity"/>
    <property type="evidence" value="ECO:0007669"/>
    <property type="project" value="InterPro"/>
</dbReference>
<dbReference type="OrthoDB" id="9802264at2"/>
<dbReference type="Gene3D" id="3.10.580.10">
    <property type="entry name" value="CBS-domain"/>
    <property type="match status" value="1"/>
</dbReference>
<dbReference type="InterPro" id="IPR017871">
    <property type="entry name" value="ABC_transporter-like_CS"/>
</dbReference>
<dbReference type="InterPro" id="IPR005892">
    <property type="entry name" value="Gly-betaine_transp_ATP-bd"/>
</dbReference>
<dbReference type="NCBIfam" id="TIGR01186">
    <property type="entry name" value="proV"/>
    <property type="match status" value="1"/>
</dbReference>
<proteinExistence type="inferred from homology"/>
<dbReference type="PANTHER" id="PTHR43117">
    <property type="entry name" value="OSMOPROTECTANT IMPORT ATP-BINDING PROTEIN OSMV"/>
    <property type="match status" value="1"/>
</dbReference>
<dbReference type="InterPro" id="IPR003593">
    <property type="entry name" value="AAA+_ATPase"/>
</dbReference>
<dbReference type="PROSITE" id="PS50893">
    <property type="entry name" value="ABC_TRANSPORTER_2"/>
    <property type="match status" value="1"/>
</dbReference>
<evidence type="ECO:0000256" key="4">
    <source>
        <dbReference type="ARBA" id="ARBA00022741"/>
    </source>
</evidence>
<dbReference type="PANTHER" id="PTHR43117:SF4">
    <property type="entry name" value="OSMOPROTECTANT IMPORT ATP-BINDING PROTEIN OSMV"/>
    <property type="match status" value="1"/>
</dbReference>
<dbReference type="Pfam" id="PF00571">
    <property type="entry name" value="CBS"/>
    <property type="match status" value="1"/>
</dbReference>
<dbReference type="FunFam" id="3.40.50.300:FF:000425">
    <property type="entry name" value="Probable ABC transporter, ATP-binding subunit"/>
    <property type="match status" value="1"/>
</dbReference>
<feature type="domain" description="ABC transporter" evidence="8">
    <location>
        <begin position="19"/>
        <end position="256"/>
    </location>
</feature>
<dbReference type="GO" id="GO:0005524">
    <property type="term" value="F:ATP binding"/>
    <property type="evidence" value="ECO:0007669"/>
    <property type="project" value="UniProtKB-KW"/>
</dbReference>
<feature type="compositionally biased region" description="Low complexity" evidence="7">
    <location>
        <begin position="409"/>
        <end position="433"/>
    </location>
</feature>
<dbReference type="InterPro" id="IPR003439">
    <property type="entry name" value="ABC_transporter-like_ATP-bd"/>
</dbReference>
<keyword evidence="5 9" id="KW-0067">ATP-binding</keyword>
<dbReference type="Pfam" id="PF00005">
    <property type="entry name" value="ABC_tran"/>
    <property type="match status" value="1"/>
</dbReference>
<dbReference type="PROSITE" id="PS00211">
    <property type="entry name" value="ABC_TRANSPORTER_1"/>
    <property type="match status" value="1"/>
</dbReference>
<gene>
    <name evidence="9" type="ORF">D6T64_18885</name>
</gene>
<evidence type="ECO:0000313" key="10">
    <source>
        <dbReference type="Proteomes" id="UP000272015"/>
    </source>
</evidence>
<dbReference type="GO" id="GO:0016020">
    <property type="term" value="C:membrane"/>
    <property type="evidence" value="ECO:0007669"/>
    <property type="project" value="InterPro"/>
</dbReference>
<evidence type="ECO:0000256" key="5">
    <source>
        <dbReference type="ARBA" id="ARBA00022840"/>
    </source>
</evidence>
<feature type="region of interest" description="Disordered" evidence="7">
    <location>
        <begin position="396"/>
        <end position="433"/>
    </location>
</feature>
<dbReference type="InterPro" id="IPR027417">
    <property type="entry name" value="P-loop_NTPase"/>
</dbReference>
<sequence length="433" mass="46824">MTLSTSSTGSTGSTGKVMIRLENLSKRFPGQATDAVSNLSLDIYEGEIVVLVGPSGCGKTTTMKMINRIVEPTSGRIILDGEDVTTTDPDALRRRIGYVIQQVGLFPHQTIGENVATVPKLLGWDKARVAARVDELLNMVNMAPETFRDRYPKQLSGGQRQRVGVARALGANPDVMLMDEPFGAIDPITRDRLQNEFLRLQREVRKTIVFVTHDIDEALKMGDRIAILQGPSQIAQYDTPEQILTAPASDFVSDFIGRGATLKRLDLSHVSDITLTQWPTVRVGADNAEVLDVLRRSDKGAVLVLDDADRPRRWVAAEDLDRHPGQPLDQIGLVPEAVVEPHATLSDALNELIAARFSVSIVVDARGVYQGVVDIDQITDAIRSMRSAAVARARARFTDDPATDPTVGAPSDPADPAADPTADPAADAPVTAS</sequence>
<dbReference type="GO" id="GO:0015418">
    <property type="term" value="F:ABC-type quaternary ammonium compound transporting activity"/>
    <property type="evidence" value="ECO:0007669"/>
    <property type="project" value="UniProtKB-EC"/>
</dbReference>
<dbReference type="RefSeq" id="WP_119976218.1">
    <property type="nucleotide sequence ID" value="NZ_JBHSQA010000009.1"/>
</dbReference>
<dbReference type="AlphaFoldDB" id="A0A3A5MAM5"/>
<comment type="caution">
    <text evidence="9">The sequence shown here is derived from an EMBL/GenBank/DDBJ whole genome shotgun (WGS) entry which is preliminary data.</text>
</comment>
<dbReference type="InterPro" id="IPR000644">
    <property type="entry name" value="CBS_dom"/>
</dbReference>
<dbReference type="InterPro" id="IPR046342">
    <property type="entry name" value="CBS_dom_sf"/>
</dbReference>
<keyword evidence="2" id="KW-0813">Transport</keyword>
<evidence type="ECO:0000256" key="3">
    <source>
        <dbReference type="ARBA" id="ARBA00022737"/>
    </source>
</evidence>
<evidence type="ECO:0000259" key="8">
    <source>
        <dbReference type="PROSITE" id="PS50893"/>
    </source>
</evidence>
<keyword evidence="10" id="KW-1185">Reference proteome</keyword>
<dbReference type="SUPFAM" id="SSF54631">
    <property type="entry name" value="CBS-domain pair"/>
    <property type="match status" value="1"/>
</dbReference>
<organism evidence="9 10">
    <name type="scientific">Cryobacterium melibiosiphilum</name>
    <dbReference type="NCBI Taxonomy" id="995039"/>
    <lineage>
        <taxon>Bacteria</taxon>
        <taxon>Bacillati</taxon>
        <taxon>Actinomycetota</taxon>
        <taxon>Actinomycetes</taxon>
        <taxon>Micrococcales</taxon>
        <taxon>Microbacteriaceae</taxon>
        <taxon>Cryobacterium</taxon>
    </lineage>
</organism>